<feature type="region of interest" description="Disordered" evidence="1">
    <location>
        <begin position="136"/>
        <end position="162"/>
    </location>
</feature>
<sequence length="578" mass="60934">MRALQWLLGLALVLGMGLPALPAGAEAEVRVSVTRVKASPARHTGKCPVVVEFSARITVKGSGVVRYHWGRSDGTRAPVRTLKVQGRKTVVVRDRQVFDKDTKGWQAIRFFGVKPKLSGKAAFSVKCGGLEPVYDGGHPLPPGSRTDPVRTAASVTATPSSHSGACPATVGFTATLQVSRVPARVAYRWVDSLTGEGPLQYADFGAGTGRSRTVSASLTVTASGGGWKAVRTLGPGGAVSTRANYTVTCGSGQPVATPAAATETQHYSGPCPATVRFTGKVTVDRVPAEVAYEWVDSRGGKGPSDVLTFTGAPGSEDVIPYDRRVEKGEAGTVTLRVLTPKVAESTIDFTVRCQDGNPAGARATVTDIAYAGTRSGPCGQPISMLASGVISAPRGPATITYEWVKNGRPIELTDEAASTGTGPWKWDVIRLSLQKEQDASGSVAIKIHNDGGVSPALNYSSACAGEERDLTLIATVPDHAGACSSEGPGVFVHNRATIIARGLSGSVVYQWARKTADGRWADWGSRGGVSFRGDEFETRSLIYPWKVSNTETRQWKLTVTHKGKEYETPVASHTVTCA</sequence>
<evidence type="ECO:0008006" key="5">
    <source>
        <dbReference type="Google" id="ProtNLM"/>
    </source>
</evidence>
<comment type="caution">
    <text evidence="3">The sequence shown here is derived from an EMBL/GenBank/DDBJ whole genome shotgun (WGS) entry which is preliminary data.</text>
</comment>
<dbReference type="Proteomes" id="UP001143474">
    <property type="component" value="Unassembled WGS sequence"/>
</dbReference>
<reference evidence="3" key="2">
    <citation type="submission" date="2023-01" db="EMBL/GenBank/DDBJ databases">
        <authorList>
            <person name="Sun Q."/>
            <person name="Evtushenko L."/>
        </authorList>
    </citation>
    <scope>NUCLEOTIDE SEQUENCE</scope>
    <source>
        <strain evidence="3">VKM Ac-2007</strain>
    </source>
</reference>
<protein>
    <recommendedName>
        <fullName evidence="5">Ig-like domain-containing protein</fullName>
    </recommendedName>
</protein>
<organism evidence="3 4">
    <name type="scientific">Streptosporangium carneum</name>
    <dbReference type="NCBI Taxonomy" id="47481"/>
    <lineage>
        <taxon>Bacteria</taxon>
        <taxon>Bacillati</taxon>
        <taxon>Actinomycetota</taxon>
        <taxon>Actinomycetes</taxon>
        <taxon>Streptosporangiales</taxon>
        <taxon>Streptosporangiaceae</taxon>
        <taxon>Streptosporangium</taxon>
    </lineage>
</organism>
<evidence type="ECO:0000313" key="4">
    <source>
        <dbReference type="Proteomes" id="UP001143474"/>
    </source>
</evidence>
<accession>A0A9W6I9H3</accession>
<gene>
    <name evidence="3" type="ORF">GCM10017600_79340</name>
</gene>
<evidence type="ECO:0000313" key="3">
    <source>
        <dbReference type="EMBL" id="GLK14522.1"/>
    </source>
</evidence>
<dbReference type="EMBL" id="BSEV01000033">
    <property type="protein sequence ID" value="GLK14522.1"/>
    <property type="molecule type" value="Genomic_DNA"/>
</dbReference>
<feature type="compositionally biased region" description="Polar residues" evidence="1">
    <location>
        <begin position="153"/>
        <end position="162"/>
    </location>
</feature>
<name>A0A9W6I9H3_9ACTN</name>
<keyword evidence="4" id="KW-1185">Reference proteome</keyword>
<evidence type="ECO:0000256" key="1">
    <source>
        <dbReference type="SAM" id="MobiDB-lite"/>
    </source>
</evidence>
<feature type="signal peptide" evidence="2">
    <location>
        <begin position="1"/>
        <end position="25"/>
    </location>
</feature>
<keyword evidence="2" id="KW-0732">Signal</keyword>
<evidence type="ECO:0000256" key="2">
    <source>
        <dbReference type="SAM" id="SignalP"/>
    </source>
</evidence>
<dbReference type="AlphaFoldDB" id="A0A9W6I9H3"/>
<proteinExistence type="predicted"/>
<reference evidence="3" key="1">
    <citation type="journal article" date="2014" name="Int. J. Syst. Evol. Microbiol.">
        <title>Complete genome sequence of Corynebacterium casei LMG S-19264T (=DSM 44701T), isolated from a smear-ripened cheese.</title>
        <authorList>
            <consortium name="US DOE Joint Genome Institute (JGI-PGF)"/>
            <person name="Walter F."/>
            <person name="Albersmeier A."/>
            <person name="Kalinowski J."/>
            <person name="Ruckert C."/>
        </authorList>
    </citation>
    <scope>NUCLEOTIDE SEQUENCE</scope>
    <source>
        <strain evidence="3">VKM Ac-2007</strain>
    </source>
</reference>
<feature type="chain" id="PRO_5040835587" description="Ig-like domain-containing protein" evidence="2">
    <location>
        <begin position="26"/>
        <end position="578"/>
    </location>
</feature>